<dbReference type="Pfam" id="PF00005">
    <property type="entry name" value="ABC_tran"/>
    <property type="match status" value="1"/>
</dbReference>
<dbReference type="FunFam" id="3.40.50.300:FF:000589">
    <property type="entry name" value="ABC transporter, ATP-binding subunit"/>
    <property type="match status" value="1"/>
</dbReference>
<proteinExistence type="predicted"/>
<dbReference type="SMART" id="SM00382">
    <property type="entry name" value="AAA"/>
    <property type="match status" value="1"/>
</dbReference>
<keyword evidence="7" id="KW-0472">Membrane</keyword>
<dbReference type="InterPro" id="IPR017871">
    <property type="entry name" value="ABC_transporter-like_CS"/>
</dbReference>
<evidence type="ECO:0000256" key="8">
    <source>
        <dbReference type="ARBA" id="ARBA00023251"/>
    </source>
</evidence>
<dbReference type="InterPro" id="IPR003593">
    <property type="entry name" value="AAA+_ATPase"/>
</dbReference>
<protein>
    <submittedName>
        <fullName evidence="11">Multidrug ABC transporter ATP-binding protein</fullName>
    </submittedName>
</protein>
<keyword evidence="2" id="KW-0813">Transport</keyword>
<dbReference type="AlphaFoldDB" id="A0A8J3QIZ9"/>
<dbReference type="EMBL" id="BONZ01000002">
    <property type="protein sequence ID" value="GIH11954.1"/>
    <property type="molecule type" value="Genomic_DNA"/>
</dbReference>
<evidence type="ECO:0000256" key="3">
    <source>
        <dbReference type="ARBA" id="ARBA00022475"/>
    </source>
</evidence>
<feature type="region of interest" description="Disordered" evidence="9">
    <location>
        <begin position="1"/>
        <end position="58"/>
    </location>
</feature>
<gene>
    <name evidence="11" type="ORF">Raf01_01260</name>
</gene>
<dbReference type="PANTHER" id="PTHR42711">
    <property type="entry name" value="ABC TRANSPORTER ATP-BINDING PROTEIN"/>
    <property type="match status" value="1"/>
</dbReference>
<evidence type="ECO:0000256" key="5">
    <source>
        <dbReference type="ARBA" id="ARBA00022840"/>
    </source>
</evidence>
<evidence type="ECO:0000313" key="11">
    <source>
        <dbReference type="EMBL" id="GIH11954.1"/>
    </source>
</evidence>
<keyword evidence="5 11" id="KW-0067">ATP-binding</keyword>
<dbReference type="GO" id="GO:0005886">
    <property type="term" value="C:plasma membrane"/>
    <property type="evidence" value="ECO:0007669"/>
    <property type="project" value="UniProtKB-SubCell"/>
</dbReference>
<evidence type="ECO:0000256" key="7">
    <source>
        <dbReference type="ARBA" id="ARBA00023136"/>
    </source>
</evidence>
<evidence type="ECO:0000256" key="6">
    <source>
        <dbReference type="ARBA" id="ARBA00022967"/>
    </source>
</evidence>
<sequence>METTNQSFDQSGSARLTPRHDPDQTSDQFGSARLTPRHDSDQSTDRSGSARLTPRYDPDQSVIVVDHLHKRYRETVAVDDISFTVERGEIFGILGPNGAGKTTTVECIEGVRKPDGGTLRVLGLDPQRDRKELRQRIGVQLQEAQLYEKIKLGEAMELFSSFYRDPVDWRELVDELGLTGKRDTPFNKLSGGQKQRLSIALALVGNPQVAILDELTTGLDPQARRDTWDLIEQVRDRGVTVVLVTHFMEEAERLCDRIAVIDSGRVVAIDTPGGLVARVTTEQRVRFRPAAPLDDRLLTHLPEVTGVTRHGNQVVVTGGNDLLQAVTSVLARHQIVANDLRVEQASLDDAFVALTGRNIDS</sequence>
<dbReference type="PANTHER" id="PTHR42711:SF16">
    <property type="entry name" value="ABC TRANSPORTER ATP-BINDING PROTEIN"/>
    <property type="match status" value="1"/>
</dbReference>
<keyword evidence="12" id="KW-1185">Reference proteome</keyword>
<name>A0A8J3QIZ9_9ACTN</name>
<accession>A0A8J3QIZ9</accession>
<evidence type="ECO:0000259" key="10">
    <source>
        <dbReference type="PROSITE" id="PS50893"/>
    </source>
</evidence>
<evidence type="ECO:0000313" key="12">
    <source>
        <dbReference type="Proteomes" id="UP000642748"/>
    </source>
</evidence>
<reference evidence="11" key="1">
    <citation type="submission" date="2021-01" db="EMBL/GenBank/DDBJ databases">
        <title>Whole genome shotgun sequence of Rugosimonospora africana NBRC 104875.</title>
        <authorList>
            <person name="Komaki H."/>
            <person name="Tamura T."/>
        </authorList>
    </citation>
    <scope>NUCLEOTIDE SEQUENCE</scope>
    <source>
        <strain evidence="11">NBRC 104875</strain>
    </source>
</reference>
<feature type="compositionally biased region" description="Polar residues" evidence="9">
    <location>
        <begin position="1"/>
        <end position="14"/>
    </location>
</feature>
<dbReference type="SUPFAM" id="SSF52540">
    <property type="entry name" value="P-loop containing nucleoside triphosphate hydrolases"/>
    <property type="match status" value="1"/>
</dbReference>
<dbReference type="GO" id="GO:0005524">
    <property type="term" value="F:ATP binding"/>
    <property type="evidence" value="ECO:0007669"/>
    <property type="project" value="UniProtKB-KW"/>
</dbReference>
<dbReference type="Proteomes" id="UP000642748">
    <property type="component" value="Unassembled WGS sequence"/>
</dbReference>
<keyword evidence="6" id="KW-1278">Translocase</keyword>
<evidence type="ECO:0000256" key="1">
    <source>
        <dbReference type="ARBA" id="ARBA00004202"/>
    </source>
</evidence>
<feature type="domain" description="ABC transporter" evidence="10">
    <location>
        <begin position="63"/>
        <end position="288"/>
    </location>
</feature>
<dbReference type="PROSITE" id="PS50893">
    <property type="entry name" value="ABC_TRANSPORTER_2"/>
    <property type="match status" value="1"/>
</dbReference>
<dbReference type="InterPro" id="IPR050763">
    <property type="entry name" value="ABC_transporter_ATP-binding"/>
</dbReference>
<dbReference type="Gene3D" id="3.40.50.300">
    <property type="entry name" value="P-loop containing nucleotide triphosphate hydrolases"/>
    <property type="match status" value="1"/>
</dbReference>
<evidence type="ECO:0000256" key="9">
    <source>
        <dbReference type="SAM" id="MobiDB-lite"/>
    </source>
</evidence>
<organism evidence="11 12">
    <name type="scientific">Rugosimonospora africana</name>
    <dbReference type="NCBI Taxonomy" id="556532"/>
    <lineage>
        <taxon>Bacteria</taxon>
        <taxon>Bacillati</taxon>
        <taxon>Actinomycetota</taxon>
        <taxon>Actinomycetes</taxon>
        <taxon>Micromonosporales</taxon>
        <taxon>Micromonosporaceae</taxon>
        <taxon>Rugosimonospora</taxon>
    </lineage>
</organism>
<dbReference type="InterPro" id="IPR027417">
    <property type="entry name" value="P-loop_NTPase"/>
</dbReference>
<keyword evidence="3" id="KW-1003">Cell membrane</keyword>
<dbReference type="GO" id="GO:0046677">
    <property type="term" value="P:response to antibiotic"/>
    <property type="evidence" value="ECO:0007669"/>
    <property type="project" value="UniProtKB-KW"/>
</dbReference>
<dbReference type="InterPro" id="IPR003439">
    <property type="entry name" value="ABC_transporter-like_ATP-bd"/>
</dbReference>
<evidence type="ECO:0000256" key="2">
    <source>
        <dbReference type="ARBA" id="ARBA00022448"/>
    </source>
</evidence>
<keyword evidence="4" id="KW-0547">Nucleotide-binding</keyword>
<comment type="subcellular location">
    <subcellularLocation>
        <location evidence="1">Cell membrane</location>
        <topology evidence="1">Peripheral membrane protein</topology>
    </subcellularLocation>
</comment>
<keyword evidence="8" id="KW-0046">Antibiotic resistance</keyword>
<dbReference type="PROSITE" id="PS00211">
    <property type="entry name" value="ABC_TRANSPORTER_1"/>
    <property type="match status" value="1"/>
</dbReference>
<evidence type="ECO:0000256" key="4">
    <source>
        <dbReference type="ARBA" id="ARBA00022741"/>
    </source>
</evidence>
<dbReference type="GO" id="GO:0016887">
    <property type="term" value="F:ATP hydrolysis activity"/>
    <property type="evidence" value="ECO:0007669"/>
    <property type="project" value="InterPro"/>
</dbReference>
<comment type="caution">
    <text evidence="11">The sequence shown here is derived from an EMBL/GenBank/DDBJ whole genome shotgun (WGS) entry which is preliminary data.</text>
</comment>
<dbReference type="CDD" id="cd03230">
    <property type="entry name" value="ABC_DR_subfamily_A"/>
    <property type="match status" value="1"/>
</dbReference>